<feature type="transmembrane region" description="Helical" evidence="6">
    <location>
        <begin position="403"/>
        <end position="423"/>
    </location>
</feature>
<evidence type="ECO:0000256" key="4">
    <source>
        <dbReference type="ARBA" id="ARBA00022989"/>
    </source>
</evidence>
<evidence type="ECO:0000256" key="2">
    <source>
        <dbReference type="ARBA" id="ARBA00022448"/>
    </source>
</evidence>
<feature type="transmembrane region" description="Helical" evidence="6">
    <location>
        <begin position="158"/>
        <end position="183"/>
    </location>
</feature>
<feature type="transmembrane region" description="Helical" evidence="6">
    <location>
        <begin position="435"/>
        <end position="456"/>
    </location>
</feature>
<proteinExistence type="predicted"/>
<evidence type="ECO:0000256" key="3">
    <source>
        <dbReference type="ARBA" id="ARBA00022692"/>
    </source>
</evidence>
<evidence type="ECO:0000256" key="1">
    <source>
        <dbReference type="ARBA" id="ARBA00004141"/>
    </source>
</evidence>
<keyword evidence="4 6" id="KW-1133">Transmembrane helix</keyword>
<keyword evidence="8" id="KW-1185">Reference proteome</keyword>
<evidence type="ECO:0000256" key="6">
    <source>
        <dbReference type="SAM" id="Phobius"/>
    </source>
</evidence>
<dbReference type="Gene3D" id="1.20.1250.20">
    <property type="entry name" value="MFS general substrate transporter like domains"/>
    <property type="match status" value="2"/>
</dbReference>
<evidence type="ECO:0000313" key="8">
    <source>
        <dbReference type="Proteomes" id="UP000245591"/>
    </source>
</evidence>
<feature type="transmembrane region" description="Helical" evidence="6">
    <location>
        <begin position="110"/>
        <end position="127"/>
    </location>
</feature>
<dbReference type="InterPro" id="IPR036259">
    <property type="entry name" value="MFS_trans_sf"/>
</dbReference>
<evidence type="ECO:0000256" key="5">
    <source>
        <dbReference type="ARBA" id="ARBA00023136"/>
    </source>
</evidence>
<name>A0A2U1JA11_SMIAN</name>
<protein>
    <recommendedName>
        <fullName evidence="9">Major facilitator superfamily (MFS) profile domain-containing protein</fullName>
    </recommendedName>
</protein>
<dbReference type="SUPFAM" id="SSF103473">
    <property type="entry name" value="MFS general substrate transporter"/>
    <property type="match status" value="1"/>
</dbReference>
<feature type="transmembrane region" description="Helical" evidence="6">
    <location>
        <begin position="68"/>
        <end position="90"/>
    </location>
</feature>
<evidence type="ECO:0000313" key="7">
    <source>
        <dbReference type="EMBL" id="PWA01874.1"/>
    </source>
</evidence>
<dbReference type="Proteomes" id="UP000245591">
    <property type="component" value="Unassembled WGS sequence"/>
</dbReference>
<feature type="transmembrane region" description="Helical" evidence="6">
    <location>
        <begin position="280"/>
        <end position="305"/>
    </location>
</feature>
<comment type="subcellular location">
    <subcellularLocation>
        <location evidence="1">Membrane</location>
        <topology evidence="1">Multi-pass membrane protein</topology>
    </subcellularLocation>
</comment>
<dbReference type="PANTHER" id="PTHR43791">
    <property type="entry name" value="PERMEASE-RELATED"/>
    <property type="match status" value="1"/>
</dbReference>
<evidence type="ECO:0008006" key="9">
    <source>
        <dbReference type="Google" id="ProtNLM"/>
    </source>
</evidence>
<dbReference type="EMBL" id="MBFU01000124">
    <property type="protein sequence ID" value="PWA01874.1"/>
    <property type="molecule type" value="Genomic_DNA"/>
</dbReference>
<dbReference type="InterPro" id="IPR011701">
    <property type="entry name" value="MFS"/>
</dbReference>
<keyword evidence="2" id="KW-0813">Transport</keyword>
<keyword evidence="5 6" id="KW-0472">Membrane</keyword>
<feature type="transmembrane region" description="Helical" evidence="6">
    <location>
        <begin position="368"/>
        <end position="391"/>
    </location>
</feature>
<feature type="transmembrane region" description="Helical" evidence="6">
    <location>
        <begin position="342"/>
        <end position="362"/>
    </location>
</feature>
<comment type="caution">
    <text evidence="7">The sequence shown here is derived from an EMBL/GenBank/DDBJ whole genome shotgun (WGS) entry which is preliminary data.</text>
</comment>
<feature type="transmembrane region" description="Helical" evidence="6">
    <location>
        <begin position="195"/>
        <end position="216"/>
    </location>
</feature>
<gene>
    <name evidence="7" type="ORF">BB558_001990</name>
</gene>
<dbReference type="GO" id="GO:0022857">
    <property type="term" value="F:transmembrane transporter activity"/>
    <property type="evidence" value="ECO:0007669"/>
    <property type="project" value="InterPro"/>
</dbReference>
<reference evidence="7 8" key="1">
    <citation type="journal article" date="2018" name="MBio">
        <title>Comparative Genomics Reveals the Core Gene Toolbox for the Fungus-Insect Symbiosis.</title>
        <authorList>
            <person name="Wang Y."/>
            <person name="Stata M."/>
            <person name="Wang W."/>
            <person name="Stajich J.E."/>
            <person name="White M.M."/>
            <person name="Moncalvo J.M."/>
        </authorList>
    </citation>
    <scope>NUCLEOTIDE SEQUENCE [LARGE SCALE GENOMIC DNA]</scope>
    <source>
        <strain evidence="7 8">AUS-126-30</strain>
    </source>
</reference>
<organism evidence="7 8">
    <name type="scientific">Smittium angustum</name>
    <dbReference type="NCBI Taxonomy" id="133377"/>
    <lineage>
        <taxon>Eukaryota</taxon>
        <taxon>Fungi</taxon>
        <taxon>Fungi incertae sedis</taxon>
        <taxon>Zoopagomycota</taxon>
        <taxon>Kickxellomycotina</taxon>
        <taxon>Harpellomycetes</taxon>
        <taxon>Harpellales</taxon>
        <taxon>Legeriomycetaceae</taxon>
        <taxon>Smittium</taxon>
    </lineage>
</organism>
<dbReference type="AlphaFoldDB" id="A0A2U1JA11"/>
<keyword evidence="3 6" id="KW-0812">Transmembrane</keyword>
<accession>A0A2U1JA11</accession>
<dbReference type="Pfam" id="PF07690">
    <property type="entry name" value="MFS_1"/>
    <property type="match status" value="1"/>
</dbReference>
<dbReference type="GO" id="GO:0016020">
    <property type="term" value="C:membrane"/>
    <property type="evidence" value="ECO:0007669"/>
    <property type="project" value="UniProtKB-SubCell"/>
</dbReference>
<dbReference type="PANTHER" id="PTHR43791:SF36">
    <property type="entry name" value="TRANSPORTER, PUTATIVE (AFU_ORTHOLOGUE AFUA_6G08340)-RELATED"/>
    <property type="match status" value="1"/>
</dbReference>
<sequence length="492" mass="55318">MNPQFHKRILPYMKYGSKRRKKNNLACSEISLTKECINDKDLVYTGVELTEEEEAIRKIFIRKIDHRILPIIYLLYFSSALDCGNISAAFAGRLIEDLNVTDTQMANMTTLFTVFYIVFQAPANMFLKNMRPSLWFGSIAVRWSIFATLHVVPKNATILIIFRCGMGLFEAGLTPGILAYMPYWYIKTEIGQRTALFTSALFFSYIVGTPIAAGIVSNQTGKFARYKALFLSKDYPDKARFFTPEEKELEVRRISASQGLASQSKTSVKQTITAFTDWKIYAYSIIFFASNNLIVIAGYFGPLVFSNMGYDDKQSVYMGLLPEAAGFVGTLLAFSTIKRYPLFIQIIINIILSTAGFAMFGFGNSNILGLSGLLISSIFNNTNYPLVVVWLSVNCGSVPKRMVSMAISFTISGAAGIVTPYFFTKKYEPKFTAGFVFPTALMALSIVLCLVLKVYYGRVNRYRLANPTDVSHITIKEQQDLNDNHPNFIYTL</sequence>